<name>A4J2Q8_DESRM</name>
<dbReference type="Proteomes" id="UP000001556">
    <property type="component" value="Chromosome"/>
</dbReference>
<dbReference type="HOGENOM" id="CLU_1330182_0_0_9"/>
<dbReference type="Pfam" id="PF01944">
    <property type="entry name" value="SpoIIM"/>
    <property type="match status" value="1"/>
</dbReference>
<feature type="transmembrane region" description="Helical" evidence="1">
    <location>
        <begin position="59"/>
        <end position="82"/>
    </location>
</feature>
<keyword evidence="1" id="KW-1133">Transmembrane helix</keyword>
<keyword evidence="1" id="KW-0472">Membrane</keyword>
<evidence type="ECO:0000256" key="1">
    <source>
        <dbReference type="SAM" id="Phobius"/>
    </source>
</evidence>
<protein>
    <submittedName>
        <fullName evidence="2">Uncharacterized protein</fullName>
    </submittedName>
</protein>
<dbReference type="RefSeq" id="WP_011877196.1">
    <property type="nucleotide sequence ID" value="NC_009253.1"/>
</dbReference>
<proteinExistence type="predicted"/>
<feature type="transmembrane region" description="Helical" evidence="1">
    <location>
        <begin position="180"/>
        <end position="202"/>
    </location>
</feature>
<evidence type="ECO:0000313" key="3">
    <source>
        <dbReference type="Proteomes" id="UP000001556"/>
    </source>
</evidence>
<dbReference type="KEGG" id="drm:Dred_0823"/>
<gene>
    <name evidence="2" type="ordered locus">Dred_0823</name>
</gene>
<dbReference type="STRING" id="349161.Dred_0823"/>
<feature type="transmembrane region" description="Helical" evidence="1">
    <location>
        <begin position="94"/>
        <end position="122"/>
    </location>
</feature>
<dbReference type="EMBL" id="CP000612">
    <property type="protein sequence ID" value="ABO49361.1"/>
    <property type="molecule type" value="Genomic_DNA"/>
</dbReference>
<keyword evidence="3" id="KW-1185">Reference proteome</keyword>
<organism evidence="2 3">
    <name type="scientific">Desulforamulus reducens (strain ATCC BAA-1160 / DSM 100696 / MI-1)</name>
    <name type="common">Desulfotomaculum reducens</name>
    <dbReference type="NCBI Taxonomy" id="349161"/>
    <lineage>
        <taxon>Bacteria</taxon>
        <taxon>Bacillati</taxon>
        <taxon>Bacillota</taxon>
        <taxon>Clostridia</taxon>
        <taxon>Eubacteriales</taxon>
        <taxon>Peptococcaceae</taxon>
        <taxon>Desulforamulus</taxon>
    </lineage>
</organism>
<dbReference type="AlphaFoldDB" id="A4J2Q8"/>
<reference evidence="2 3" key="1">
    <citation type="submission" date="2007-03" db="EMBL/GenBank/DDBJ databases">
        <title>Complete sequence of Desulfotomaculum reducens MI-1.</title>
        <authorList>
            <consortium name="US DOE Joint Genome Institute"/>
            <person name="Copeland A."/>
            <person name="Lucas S."/>
            <person name="Lapidus A."/>
            <person name="Barry K."/>
            <person name="Detter J.C."/>
            <person name="Glavina del Rio T."/>
            <person name="Hammon N."/>
            <person name="Israni S."/>
            <person name="Dalin E."/>
            <person name="Tice H."/>
            <person name="Pitluck S."/>
            <person name="Sims D."/>
            <person name="Brettin T."/>
            <person name="Bruce D."/>
            <person name="Han C."/>
            <person name="Tapia R."/>
            <person name="Schmutz J."/>
            <person name="Larimer F."/>
            <person name="Land M."/>
            <person name="Hauser L."/>
            <person name="Kyrpides N."/>
            <person name="Kim E."/>
            <person name="Tebo B.M."/>
            <person name="Richardson P."/>
        </authorList>
    </citation>
    <scope>NUCLEOTIDE SEQUENCE [LARGE SCALE GENOMIC DNA]</scope>
    <source>
        <strain evidence="2 3">MI-1</strain>
    </source>
</reference>
<accession>A4J2Q8</accession>
<keyword evidence="1" id="KW-0812">Transmembrane</keyword>
<sequence>MNKNRLIACVLFFFLFQTLFEIIWGYFYKSTFIDQHIHNYLSIYQQQNNMTGFSLGLNIWFWNTLILICYFLLCLFGLWYLNQSTKRKNQIFNLLALIPLLSLVFIDIINLIRSGTIIAFLYKNGFSFFNSWIKINKIHGLPEMLSYSIPEGYLLSKIIISSNILRNQNSTDNIYSKKEVALVFIVSEALLTIAAIIETYTITVNF</sequence>
<dbReference type="InterPro" id="IPR002798">
    <property type="entry name" value="SpoIIM-like"/>
</dbReference>
<evidence type="ECO:0000313" key="2">
    <source>
        <dbReference type="EMBL" id="ABO49361.1"/>
    </source>
</evidence>